<feature type="compositionally biased region" description="Basic and acidic residues" evidence="1">
    <location>
        <begin position="264"/>
        <end position="279"/>
    </location>
</feature>
<dbReference type="Proteomes" id="UP001595798">
    <property type="component" value="Unassembled WGS sequence"/>
</dbReference>
<dbReference type="SUPFAM" id="SSF54593">
    <property type="entry name" value="Glyoxalase/Bleomycin resistance protein/Dihydroxybiphenyl dioxygenase"/>
    <property type="match status" value="2"/>
</dbReference>
<dbReference type="InterPro" id="IPR004360">
    <property type="entry name" value="Glyas_Fos-R_dOase_dom"/>
</dbReference>
<feature type="region of interest" description="Disordered" evidence="1">
    <location>
        <begin position="264"/>
        <end position="295"/>
    </location>
</feature>
<dbReference type="InterPro" id="IPR037523">
    <property type="entry name" value="VOC_core"/>
</dbReference>
<feature type="domain" description="VOC" evidence="2">
    <location>
        <begin position="53"/>
        <end position="174"/>
    </location>
</feature>
<organism evidence="3 4">
    <name type="scientific">Marinobacter lacisalsi</name>
    <dbReference type="NCBI Taxonomy" id="475979"/>
    <lineage>
        <taxon>Bacteria</taxon>
        <taxon>Pseudomonadati</taxon>
        <taxon>Pseudomonadota</taxon>
        <taxon>Gammaproteobacteria</taxon>
        <taxon>Pseudomonadales</taxon>
        <taxon>Marinobacteraceae</taxon>
        <taxon>Marinobacter</taxon>
    </lineage>
</organism>
<dbReference type="RefSeq" id="WP_379890206.1">
    <property type="nucleotide sequence ID" value="NZ_JBHSDI010000063.1"/>
</dbReference>
<comment type="caution">
    <text evidence="3">The sequence shown here is derived from an EMBL/GenBank/DDBJ whole genome shotgun (WGS) entry which is preliminary data.</text>
</comment>
<sequence>MANASEKRRGFPFTAGLALFLVLLLSGCEWELFNVDDGKDGDDDEEQEQVTSQVTGLELGVSDLDMSLPVYQNGLDMRRVETVTTENSIRVILESPGSPLQATLTLIEYTDGLGRNLQDNPGKIVFYTPDAEALGNQFSTAGGNLTLPPTEQPGFGVVGFGRDPDNNLIEIAETDEVPLIMLGAVGIGASDLEAARDFYRDQVGLTEKRFIETDRYDEYIMGTPEGLSSLSLVLMHWTDDVERRYQGNETSIRLISEDPQEVIDRTLSEDDEHPRDPDGNRLIIDEEPADLSIPD</sequence>
<evidence type="ECO:0000313" key="4">
    <source>
        <dbReference type="Proteomes" id="UP001595798"/>
    </source>
</evidence>
<name>A0ABV8QLR9_9GAMM</name>
<evidence type="ECO:0000313" key="3">
    <source>
        <dbReference type="EMBL" id="MFC4261054.1"/>
    </source>
</evidence>
<dbReference type="EMBL" id="JBHSDI010000063">
    <property type="protein sequence ID" value="MFC4261054.1"/>
    <property type="molecule type" value="Genomic_DNA"/>
</dbReference>
<evidence type="ECO:0000256" key="1">
    <source>
        <dbReference type="SAM" id="MobiDB-lite"/>
    </source>
</evidence>
<evidence type="ECO:0000259" key="2">
    <source>
        <dbReference type="PROSITE" id="PS51819"/>
    </source>
</evidence>
<dbReference type="PROSITE" id="PS51819">
    <property type="entry name" value="VOC"/>
    <property type="match status" value="1"/>
</dbReference>
<keyword evidence="4" id="KW-1185">Reference proteome</keyword>
<proteinExistence type="predicted"/>
<gene>
    <name evidence="3" type="ORF">ACFOZ5_18690</name>
</gene>
<dbReference type="PROSITE" id="PS51257">
    <property type="entry name" value="PROKAR_LIPOPROTEIN"/>
    <property type="match status" value="1"/>
</dbReference>
<dbReference type="Gene3D" id="3.10.180.10">
    <property type="entry name" value="2,3-Dihydroxybiphenyl 1,2-Dioxygenase, domain 1"/>
    <property type="match status" value="2"/>
</dbReference>
<accession>A0ABV8QLR9</accession>
<protein>
    <submittedName>
        <fullName evidence="3">VOC family protein</fullName>
    </submittedName>
</protein>
<dbReference type="Pfam" id="PF00903">
    <property type="entry name" value="Glyoxalase"/>
    <property type="match status" value="1"/>
</dbReference>
<reference evidence="4" key="1">
    <citation type="journal article" date="2019" name="Int. J. Syst. Evol. Microbiol.">
        <title>The Global Catalogue of Microorganisms (GCM) 10K type strain sequencing project: providing services to taxonomists for standard genome sequencing and annotation.</title>
        <authorList>
            <consortium name="The Broad Institute Genomics Platform"/>
            <consortium name="The Broad Institute Genome Sequencing Center for Infectious Disease"/>
            <person name="Wu L."/>
            <person name="Ma J."/>
        </authorList>
    </citation>
    <scope>NUCLEOTIDE SEQUENCE [LARGE SCALE GENOMIC DNA]</scope>
    <source>
        <strain evidence="4">CECT 7297</strain>
    </source>
</reference>
<dbReference type="InterPro" id="IPR029068">
    <property type="entry name" value="Glyas_Bleomycin-R_OHBP_Dase"/>
</dbReference>